<dbReference type="AlphaFoldDB" id="A0A3C1KQE7"/>
<dbReference type="Pfam" id="PF00501">
    <property type="entry name" value="AMP-binding"/>
    <property type="match status" value="1"/>
</dbReference>
<dbReference type="InterPro" id="IPR020845">
    <property type="entry name" value="AMP-binding_CS"/>
</dbReference>
<dbReference type="STRING" id="1121937.GCA_000423125_00418"/>
<dbReference type="PANTHER" id="PTHR24096:SF323">
    <property type="entry name" value="BLR3536 PROTEIN"/>
    <property type="match status" value="1"/>
</dbReference>
<dbReference type="InterPro" id="IPR000873">
    <property type="entry name" value="AMP-dep_synth/lig_dom"/>
</dbReference>
<name>A0A3C1KQE7_9GAMM</name>
<dbReference type="GO" id="GO:0016405">
    <property type="term" value="F:CoA-ligase activity"/>
    <property type="evidence" value="ECO:0007669"/>
    <property type="project" value="TreeGrafter"/>
</dbReference>
<accession>A0A3C1KQE7</accession>
<dbReference type="PROSITE" id="PS00455">
    <property type="entry name" value="AMP_BINDING"/>
    <property type="match status" value="1"/>
</dbReference>
<evidence type="ECO:0000313" key="2">
    <source>
        <dbReference type="EMBL" id="HAN28574.1"/>
    </source>
</evidence>
<evidence type="ECO:0000259" key="1">
    <source>
        <dbReference type="Pfam" id="PF00501"/>
    </source>
</evidence>
<reference evidence="2 3" key="1">
    <citation type="journal article" date="2018" name="Nat. Biotechnol.">
        <title>A standardized bacterial taxonomy based on genome phylogeny substantially revises the tree of life.</title>
        <authorList>
            <person name="Parks D.H."/>
            <person name="Chuvochina M."/>
            <person name="Waite D.W."/>
            <person name="Rinke C."/>
            <person name="Skarshewski A."/>
            <person name="Chaumeil P.A."/>
            <person name="Hugenholtz P."/>
        </authorList>
    </citation>
    <scope>NUCLEOTIDE SEQUENCE [LARGE SCALE GENOMIC DNA]</scope>
    <source>
        <strain evidence="2">UBA9158</strain>
    </source>
</reference>
<comment type="caution">
    <text evidence="2">The sequence shown here is derived from an EMBL/GenBank/DDBJ whole genome shotgun (WGS) entry which is preliminary data.</text>
</comment>
<dbReference type="SUPFAM" id="SSF56801">
    <property type="entry name" value="Acetyl-CoA synthetase-like"/>
    <property type="match status" value="1"/>
</dbReference>
<dbReference type="EMBL" id="DMND01000174">
    <property type="protein sequence ID" value="HAN28574.1"/>
    <property type="molecule type" value="Genomic_DNA"/>
</dbReference>
<dbReference type="PANTHER" id="PTHR24096">
    <property type="entry name" value="LONG-CHAIN-FATTY-ACID--COA LIGASE"/>
    <property type="match status" value="1"/>
</dbReference>
<organism evidence="2 3">
    <name type="scientific">Haliea salexigens</name>
    <dbReference type="NCBI Taxonomy" id="287487"/>
    <lineage>
        <taxon>Bacteria</taxon>
        <taxon>Pseudomonadati</taxon>
        <taxon>Pseudomonadota</taxon>
        <taxon>Gammaproteobacteria</taxon>
        <taxon>Cellvibrionales</taxon>
        <taxon>Halieaceae</taxon>
        <taxon>Haliea</taxon>
    </lineage>
</organism>
<feature type="domain" description="AMP-dependent synthetase/ligase" evidence="1">
    <location>
        <begin position="7"/>
        <end position="249"/>
    </location>
</feature>
<sequence>MPHPAITAETYPHKPAIIMGATGEVVTYAELDERSNQAAQLFRSLGLKKGDHIGMMLVNCRQFLEICWGAQRAGLIFTPISTHLKRDETAYILENCGAKLFIASHSLAAVAGEILALGTSRIKHYLMVDGILDGYESWDDSVGLQPAERIADEANGVPMLYSSGTTGKPKGVFLPPASDDVNAVHPLAGSLGAVFGFGEETVYLSPAPLYHAAPLHYNMMALYQGGTSVVMETFDAEAALALIEEHRVT</sequence>
<dbReference type="InterPro" id="IPR042099">
    <property type="entry name" value="ANL_N_sf"/>
</dbReference>
<dbReference type="Gene3D" id="3.40.50.12780">
    <property type="entry name" value="N-terminal domain of ligase-like"/>
    <property type="match status" value="1"/>
</dbReference>
<protein>
    <submittedName>
        <fullName evidence="2">Acyl-CoA synthetase</fullName>
    </submittedName>
</protein>
<evidence type="ECO:0000313" key="3">
    <source>
        <dbReference type="Proteomes" id="UP000259273"/>
    </source>
</evidence>
<proteinExistence type="predicted"/>
<feature type="non-terminal residue" evidence="2">
    <location>
        <position position="249"/>
    </location>
</feature>
<dbReference type="Proteomes" id="UP000259273">
    <property type="component" value="Unassembled WGS sequence"/>
</dbReference>
<gene>
    <name evidence="2" type="ORF">DCP75_12785</name>
</gene>